<evidence type="ECO:0000256" key="1">
    <source>
        <dbReference type="SAM" id="MobiDB-lite"/>
    </source>
</evidence>
<accession>A0A0G4HBE1</accession>
<feature type="compositionally biased region" description="Acidic residues" evidence="1">
    <location>
        <begin position="150"/>
        <end position="159"/>
    </location>
</feature>
<protein>
    <submittedName>
        <fullName evidence="2">Uncharacterized protein</fullName>
    </submittedName>
</protein>
<feature type="region of interest" description="Disordered" evidence="1">
    <location>
        <begin position="147"/>
        <end position="284"/>
    </location>
</feature>
<organism evidence="2">
    <name type="scientific">Chromera velia CCMP2878</name>
    <dbReference type="NCBI Taxonomy" id="1169474"/>
    <lineage>
        <taxon>Eukaryota</taxon>
        <taxon>Sar</taxon>
        <taxon>Alveolata</taxon>
        <taxon>Colpodellida</taxon>
        <taxon>Chromeraceae</taxon>
        <taxon>Chromera</taxon>
    </lineage>
</organism>
<proteinExistence type="predicted"/>
<gene>
    <name evidence="2" type="ORF">Cvel_25936</name>
</gene>
<feature type="region of interest" description="Disordered" evidence="1">
    <location>
        <begin position="25"/>
        <end position="45"/>
    </location>
</feature>
<name>A0A0G4HBE1_9ALVE</name>
<dbReference type="AlphaFoldDB" id="A0A0G4HBE1"/>
<sequence length="284" mass="32249">MEKFFSENPVKRSLKDLSFTSFKVKKDLRNRQQQQQQEGGGDGKRKKMIRLLHLVSGIQSLHPFFEDIPRPFCLQLDRKKNQFVMGRDPDFGPLPLELQESGYVPPRLWIDPRAGPFRGHVSLHRDPSSLCDKLQVTHAEILSFFASDKEDGDVEDVGEDEKKGDGGEDEEDEGDFEEDEEDAENEGGFEEDEEDAEDEGEFEEDEEDAEDEGDFKEDEEDGKDEGGLEVDEEDGKDEGGLEVDEEVVDDQIELNIDNGEESEYVPSVSSGDDDLNFDSELEEK</sequence>
<dbReference type="VEuPathDB" id="CryptoDB:Cvel_25936"/>
<feature type="compositionally biased region" description="Acidic residues" evidence="1">
    <location>
        <begin position="271"/>
        <end position="284"/>
    </location>
</feature>
<feature type="compositionally biased region" description="Acidic residues" evidence="1">
    <location>
        <begin position="167"/>
        <end position="263"/>
    </location>
</feature>
<dbReference type="EMBL" id="CDMZ01002206">
    <property type="protein sequence ID" value="CEM41304.1"/>
    <property type="molecule type" value="Genomic_DNA"/>
</dbReference>
<reference evidence="2" key="1">
    <citation type="submission" date="2014-11" db="EMBL/GenBank/DDBJ databases">
        <authorList>
            <person name="Otto D Thomas"/>
            <person name="Naeem Raeece"/>
        </authorList>
    </citation>
    <scope>NUCLEOTIDE SEQUENCE</scope>
</reference>
<evidence type="ECO:0000313" key="2">
    <source>
        <dbReference type="EMBL" id="CEM41304.1"/>
    </source>
</evidence>